<dbReference type="CDD" id="cd18186">
    <property type="entry name" value="BTB_POZ_ZBTB_KLHL-like"/>
    <property type="match status" value="1"/>
</dbReference>
<dbReference type="Gene3D" id="3.30.710.10">
    <property type="entry name" value="Potassium Channel Kv1.1, Chain A"/>
    <property type="match status" value="1"/>
</dbReference>
<dbReference type="AlphaFoldDB" id="A0A914PWX4"/>
<feature type="domain" description="BTB" evidence="1">
    <location>
        <begin position="8"/>
        <end position="68"/>
    </location>
</feature>
<evidence type="ECO:0000259" key="1">
    <source>
        <dbReference type="PROSITE" id="PS50097"/>
    </source>
</evidence>
<organism evidence="2 3">
    <name type="scientific">Panagrolaimus davidi</name>
    <dbReference type="NCBI Taxonomy" id="227884"/>
    <lineage>
        <taxon>Eukaryota</taxon>
        <taxon>Metazoa</taxon>
        <taxon>Ecdysozoa</taxon>
        <taxon>Nematoda</taxon>
        <taxon>Chromadorea</taxon>
        <taxon>Rhabditida</taxon>
        <taxon>Tylenchina</taxon>
        <taxon>Panagrolaimomorpha</taxon>
        <taxon>Panagrolaimoidea</taxon>
        <taxon>Panagrolaimidae</taxon>
        <taxon>Panagrolaimus</taxon>
    </lineage>
</organism>
<evidence type="ECO:0000313" key="2">
    <source>
        <dbReference type="Proteomes" id="UP000887578"/>
    </source>
</evidence>
<dbReference type="PANTHER" id="PTHR46672:SF1">
    <property type="entry name" value="OS08G0103600 PROTEIN"/>
    <property type="match status" value="1"/>
</dbReference>
<dbReference type="SUPFAM" id="SSF54695">
    <property type="entry name" value="POZ domain"/>
    <property type="match status" value="1"/>
</dbReference>
<keyword evidence="2" id="KW-1185">Reference proteome</keyword>
<dbReference type="Pfam" id="PF00651">
    <property type="entry name" value="BTB"/>
    <property type="match status" value="1"/>
</dbReference>
<dbReference type="InterPro" id="IPR000210">
    <property type="entry name" value="BTB/POZ_dom"/>
</dbReference>
<evidence type="ECO:0000313" key="3">
    <source>
        <dbReference type="WBParaSite" id="PDA_v2.g23288.t1"/>
    </source>
</evidence>
<proteinExistence type="predicted"/>
<dbReference type="InterPro" id="IPR044714">
    <property type="entry name" value="AtSIBP1-like"/>
</dbReference>
<dbReference type="Proteomes" id="UP000887578">
    <property type="component" value="Unplaced"/>
</dbReference>
<dbReference type="PANTHER" id="PTHR46672">
    <property type="entry name" value="OS08G0495500 PROTEIN-RELATED"/>
    <property type="match status" value="1"/>
</dbReference>
<dbReference type="SMART" id="SM00225">
    <property type="entry name" value="BTB"/>
    <property type="match status" value="1"/>
</dbReference>
<dbReference type="InterPro" id="IPR011333">
    <property type="entry name" value="SKP1/BTB/POZ_sf"/>
</dbReference>
<accession>A0A914PWX4</accession>
<dbReference type="PROSITE" id="PS50097">
    <property type="entry name" value="BTB"/>
    <property type="match status" value="1"/>
</dbReference>
<sequence>MFTDEKRKNFTIVAEDGQEIKVHKSILQQISPVFANMFESNWKESLEEKIEFKNLSFKLAKTATDLFYGLKYCGFFGKIEYIQLFQFADQYDITSLKNAVKNSVILTPKNVVEYTNLVAENKCDELIRHCIDYLILCSQYSLEIKNVDKITDAIKIQIADRIFSSPVQKKNIENENIYKSELNEFQH</sequence>
<protein>
    <submittedName>
        <fullName evidence="3">BTB domain-containing protein</fullName>
    </submittedName>
</protein>
<dbReference type="WBParaSite" id="PDA_v2.g23288.t1">
    <property type="protein sequence ID" value="PDA_v2.g23288.t1"/>
    <property type="gene ID" value="PDA_v2.g23288"/>
</dbReference>
<name>A0A914PWX4_9BILA</name>
<reference evidence="3" key="1">
    <citation type="submission" date="2022-11" db="UniProtKB">
        <authorList>
            <consortium name="WormBaseParasite"/>
        </authorList>
    </citation>
    <scope>IDENTIFICATION</scope>
</reference>